<dbReference type="RefSeq" id="WP_390308784.1">
    <property type="nucleotide sequence ID" value="NZ_JBHSNQ010000031.1"/>
</dbReference>
<comment type="caution">
    <text evidence="2">The sequence shown here is derived from an EMBL/GenBank/DDBJ whole genome shotgun (WGS) entry which is preliminary data.</text>
</comment>
<accession>A0ABW0RB33</accession>
<feature type="transmembrane region" description="Helical" evidence="1">
    <location>
        <begin position="12"/>
        <end position="32"/>
    </location>
</feature>
<proteinExistence type="predicted"/>
<keyword evidence="1" id="KW-1133">Transmembrane helix</keyword>
<gene>
    <name evidence="2" type="ORF">ACFPOH_02450</name>
</gene>
<reference evidence="3" key="1">
    <citation type="journal article" date="2019" name="Int. J. Syst. Evol. Microbiol.">
        <title>The Global Catalogue of Microorganisms (GCM) 10K type strain sequencing project: providing services to taxonomists for standard genome sequencing and annotation.</title>
        <authorList>
            <consortium name="The Broad Institute Genomics Platform"/>
            <consortium name="The Broad Institute Genome Sequencing Center for Infectious Disease"/>
            <person name="Wu L."/>
            <person name="Ma J."/>
        </authorList>
    </citation>
    <scope>NUCLEOTIDE SEQUENCE [LARGE SCALE GENOMIC DNA]</scope>
    <source>
        <strain evidence="3">CCUG 56331</strain>
    </source>
</reference>
<keyword evidence="3" id="KW-1185">Reference proteome</keyword>
<evidence type="ECO:0000313" key="2">
    <source>
        <dbReference type="EMBL" id="MFC5540640.1"/>
    </source>
</evidence>
<sequence length="87" mass="9913">MGMGTNIYQTMGVQAGIEIFSHILFIAIAFYALQSIRLEVVFKKGKTFQIQLMYILLSIALGYTVSDFLIDFTGLSRQLPYIFSKYN</sequence>
<evidence type="ECO:0000256" key="1">
    <source>
        <dbReference type="SAM" id="Phobius"/>
    </source>
</evidence>
<keyword evidence="1" id="KW-0472">Membrane</keyword>
<feature type="transmembrane region" description="Helical" evidence="1">
    <location>
        <begin position="52"/>
        <end position="70"/>
    </location>
</feature>
<protein>
    <submittedName>
        <fullName evidence="2">DUF1146 family protein</fullName>
    </submittedName>
</protein>
<dbReference type="Proteomes" id="UP001595978">
    <property type="component" value="Unassembled WGS sequence"/>
</dbReference>
<dbReference type="NCBIfam" id="TIGR02327">
    <property type="entry name" value="int_mem_ywzB"/>
    <property type="match status" value="1"/>
</dbReference>
<name>A0ABW0RB33_9BACL</name>
<dbReference type="InterPro" id="IPR009526">
    <property type="entry name" value="DUF1146"/>
</dbReference>
<keyword evidence="1" id="KW-0812">Transmembrane</keyword>
<evidence type="ECO:0000313" key="3">
    <source>
        <dbReference type="Proteomes" id="UP001595978"/>
    </source>
</evidence>
<dbReference type="Pfam" id="PF06612">
    <property type="entry name" value="DUF1146"/>
    <property type="match status" value="1"/>
</dbReference>
<dbReference type="EMBL" id="JBHSNQ010000031">
    <property type="protein sequence ID" value="MFC5540640.1"/>
    <property type="molecule type" value="Genomic_DNA"/>
</dbReference>
<organism evidence="2 3">
    <name type="scientific">Ureibacillus suwonensis</name>
    <dbReference type="NCBI Taxonomy" id="313007"/>
    <lineage>
        <taxon>Bacteria</taxon>
        <taxon>Bacillati</taxon>
        <taxon>Bacillota</taxon>
        <taxon>Bacilli</taxon>
        <taxon>Bacillales</taxon>
        <taxon>Caryophanaceae</taxon>
        <taxon>Ureibacillus</taxon>
    </lineage>
</organism>